<name>A0A117PMQ4_9ACTN</name>
<evidence type="ECO:0000313" key="2">
    <source>
        <dbReference type="EMBL" id="KUM82371.1"/>
    </source>
</evidence>
<gene>
    <name evidence="2" type="ORF">AQI94_41930</name>
</gene>
<evidence type="ECO:0000313" key="3">
    <source>
        <dbReference type="Proteomes" id="UP000053039"/>
    </source>
</evidence>
<reference evidence="2 3" key="1">
    <citation type="submission" date="2015-10" db="EMBL/GenBank/DDBJ databases">
        <title>Draft genome sequence of Streptomyces pseudovenezuelae DSM 40212, type strain for the species Streptomyces pseudovenezuelae.</title>
        <authorList>
            <person name="Ruckert C."/>
            <person name="Winkler A."/>
            <person name="Kalinowski J."/>
            <person name="Kampfer P."/>
            <person name="Glaeser S."/>
        </authorList>
    </citation>
    <scope>NUCLEOTIDE SEQUENCE [LARGE SCALE GENOMIC DNA]</scope>
    <source>
        <strain evidence="2 3">DSM 40212</strain>
    </source>
</reference>
<dbReference type="EMBL" id="LMWM01000056">
    <property type="protein sequence ID" value="KUM82371.1"/>
    <property type="molecule type" value="Genomic_DNA"/>
</dbReference>
<dbReference type="RefSeq" id="WP_030498677.1">
    <property type="nucleotide sequence ID" value="NZ_KQ948157.1"/>
</dbReference>
<proteinExistence type="predicted"/>
<feature type="region of interest" description="Disordered" evidence="1">
    <location>
        <begin position="1"/>
        <end position="24"/>
    </location>
</feature>
<feature type="compositionally biased region" description="Low complexity" evidence="1">
    <location>
        <begin position="8"/>
        <end position="24"/>
    </location>
</feature>
<organism evidence="2 3">
    <name type="scientific">Streptomyces pseudovenezuelae</name>
    <dbReference type="NCBI Taxonomy" id="67350"/>
    <lineage>
        <taxon>Bacteria</taxon>
        <taxon>Bacillati</taxon>
        <taxon>Actinomycetota</taxon>
        <taxon>Actinomycetes</taxon>
        <taxon>Kitasatosporales</taxon>
        <taxon>Streptomycetaceae</taxon>
        <taxon>Streptomyces</taxon>
        <taxon>Streptomyces aurantiacus group</taxon>
    </lineage>
</organism>
<dbReference type="Proteomes" id="UP000053039">
    <property type="component" value="Unassembled WGS sequence"/>
</dbReference>
<comment type="caution">
    <text evidence="2">The sequence shown here is derived from an EMBL/GenBank/DDBJ whole genome shotgun (WGS) entry which is preliminary data.</text>
</comment>
<dbReference type="AlphaFoldDB" id="A0A117PMQ4"/>
<protein>
    <submittedName>
        <fullName evidence="2">Uncharacterized protein</fullName>
    </submittedName>
</protein>
<evidence type="ECO:0000256" key="1">
    <source>
        <dbReference type="SAM" id="MobiDB-lite"/>
    </source>
</evidence>
<accession>A0A117PMQ4</accession>
<sequence>MSMTATEAPAKAPAKGGKGQQQQVVAARPFVTGTRTLESEVYTQTATQTTGTQALTPYEFQVDGYLSGAVIRVTATTAGNSAATAFNADGPFNVLQSVIVEDIGGKQILGPLDGWKLYVLNRFGGFVYNADAKANGVFTVTTGSGATGGSYRFTLRVPIQVRRRDALGSLPNRNASATFKLKLTLNTSAAVYSVAPTAAASINVQVQQHGWATSDNRDYKGNGVSGTPNGVGSLLYTDVETIQLSSGAFNQRMSTFGGLLRLLVFELRDNTGSRAQGELDFPSLFEMEIDKVKCFSRSPITWEHLMSEDYGTNATAESTTATNTKPDGVFVLHWLDDFGLQPGAENGFRYQPVTPSTAVQLIGTIGGSGAHTLGITKNYWSPVNDDPRQLTGGR</sequence>
<dbReference type="OrthoDB" id="4245396at2"/>